<evidence type="ECO:0000313" key="5">
    <source>
        <dbReference type="EMBL" id="GAH69925.1"/>
    </source>
</evidence>
<dbReference type="Gene3D" id="3.20.20.20">
    <property type="entry name" value="Dihydropteroate synthase-like"/>
    <property type="match status" value="1"/>
</dbReference>
<keyword evidence="2" id="KW-0411">Iron-sulfur</keyword>
<name>X1IKY8_9ZZZZ</name>
<evidence type="ECO:0000259" key="4">
    <source>
        <dbReference type="Pfam" id="PF04551"/>
    </source>
</evidence>
<sequence>MSGTSQPTESPWPRRATEPVRVGNVVIGGPAPVSVQTMTKTDTHDVAATL</sequence>
<comment type="cofactor">
    <cofactor evidence="1">
        <name>[4Fe-4S] cluster</name>
        <dbReference type="ChEBI" id="CHEBI:49883"/>
    </cofactor>
</comment>
<evidence type="ECO:0000256" key="3">
    <source>
        <dbReference type="SAM" id="MobiDB-lite"/>
    </source>
</evidence>
<gene>
    <name evidence="5" type="ORF">S03H2_52923</name>
</gene>
<dbReference type="InterPro" id="IPR011005">
    <property type="entry name" value="Dihydropteroate_synth-like_sf"/>
</dbReference>
<dbReference type="EMBL" id="BARU01033658">
    <property type="protein sequence ID" value="GAH69925.1"/>
    <property type="molecule type" value="Genomic_DNA"/>
</dbReference>
<dbReference type="PANTHER" id="PTHR30454">
    <property type="entry name" value="4-HYDROXY-3-METHYLBUT-2-EN-1-YL DIPHOSPHATE SYNTHASE"/>
    <property type="match status" value="1"/>
</dbReference>
<dbReference type="PANTHER" id="PTHR30454:SF0">
    <property type="entry name" value="4-HYDROXY-3-METHYLBUT-2-EN-1-YL DIPHOSPHATE SYNTHASE (FERREDOXIN), CHLOROPLASTIC"/>
    <property type="match status" value="1"/>
</dbReference>
<dbReference type="GO" id="GO:0016114">
    <property type="term" value="P:terpenoid biosynthetic process"/>
    <property type="evidence" value="ECO:0007669"/>
    <property type="project" value="InterPro"/>
</dbReference>
<dbReference type="GO" id="GO:0051539">
    <property type="term" value="F:4 iron, 4 sulfur cluster binding"/>
    <property type="evidence" value="ECO:0007669"/>
    <property type="project" value="UniProtKB-KW"/>
</dbReference>
<keyword evidence="2" id="KW-0408">Iron</keyword>
<evidence type="ECO:0000256" key="2">
    <source>
        <dbReference type="ARBA" id="ARBA00022485"/>
    </source>
</evidence>
<protein>
    <recommendedName>
        <fullName evidence="4">IspG TIM-barrel domain-containing protein</fullName>
    </recommendedName>
</protein>
<keyword evidence="2" id="KW-0004">4Fe-4S</keyword>
<dbReference type="AlphaFoldDB" id="X1IKY8"/>
<dbReference type="Pfam" id="PF04551">
    <property type="entry name" value="GcpE"/>
    <property type="match status" value="1"/>
</dbReference>
<feature type="domain" description="IspG TIM-barrel" evidence="4">
    <location>
        <begin position="17"/>
        <end position="50"/>
    </location>
</feature>
<dbReference type="InterPro" id="IPR058578">
    <property type="entry name" value="IspG_TIM"/>
</dbReference>
<feature type="non-terminal residue" evidence="5">
    <location>
        <position position="50"/>
    </location>
</feature>
<evidence type="ECO:0000256" key="1">
    <source>
        <dbReference type="ARBA" id="ARBA00001966"/>
    </source>
</evidence>
<proteinExistence type="predicted"/>
<keyword evidence="2" id="KW-0479">Metal-binding</keyword>
<organism evidence="5">
    <name type="scientific">marine sediment metagenome</name>
    <dbReference type="NCBI Taxonomy" id="412755"/>
    <lineage>
        <taxon>unclassified sequences</taxon>
        <taxon>metagenomes</taxon>
        <taxon>ecological metagenomes</taxon>
    </lineage>
</organism>
<feature type="region of interest" description="Disordered" evidence="3">
    <location>
        <begin position="1"/>
        <end position="21"/>
    </location>
</feature>
<dbReference type="GO" id="GO:0019288">
    <property type="term" value="P:isopentenyl diphosphate biosynthetic process, methylerythritol 4-phosphate pathway"/>
    <property type="evidence" value="ECO:0007669"/>
    <property type="project" value="TreeGrafter"/>
</dbReference>
<dbReference type="GO" id="GO:0046429">
    <property type="term" value="F:4-hydroxy-3-methylbut-2-en-1-yl diphosphate synthase activity (ferredoxin)"/>
    <property type="evidence" value="ECO:0007669"/>
    <property type="project" value="InterPro"/>
</dbReference>
<reference evidence="5" key="1">
    <citation type="journal article" date="2014" name="Front. Microbiol.">
        <title>High frequency of phylogenetically diverse reductive dehalogenase-homologous genes in deep subseafloor sedimentary metagenomes.</title>
        <authorList>
            <person name="Kawai M."/>
            <person name="Futagami T."/>
            <person name="Toyoda A."/>
            <person name="Takaki Y."/>
            <person name="Nishi S."/>
            <person name="Hori S."/>
            <person name="Arai W."/>
            <person name="Tsubouchi T."/>
            <person name="Morono Y."/>
            <person name="Uchiyama I."/>
            <person name="Ito T."/>
            <person name="Fujiyama A."/>
            <person name="Inagaki F."/>
            <person name="Takami H."/>
        </authorList>
    </citation>
    <scope>NUCLEOTIDE SEQUENCE</scope>
    <source>
        <strain evidence="5">Expedition CK06-06</strain>
    </source>
</reference>
<comment type="caution">
    <text evidence="5">The sequence shown here is derived from an EMBL/GenBank/DDBJ whole genome shotgun (WGS) entry which is preliminary data.</text>
</comment>
<dbReference type="InterPro" id="IPR004588">
    <property type="entry name" value="IspG_bac-typ"/>
</dbReference>
<accession>X1IKY8</accession>